<dbReference type="Gene3D" id="3.30.410.40">
    <property type="match status" value="1"/>
</dbReference>
<comment type="similarity">
    <text evidence="1">Belongs to the GMC oxidoreductase family.</text>
</comment>
<sequence>MPGTASSEQVWKHRNMAGRCSTDLPSRRVGAGRLSGSDATDPILIEPNSLSEPEGVAAALAAVELCRVLGNSESFAPPVKGETAPGARDRSGMINFIRRSAVTYWHQSCTAKMGRDSMSVVDNKLKVYGIGGLRIADASVMQASPVFMCRR</sequence>
<comment type="caution">
    <text evidence="3">The sequence shown here is derived from an EMBL/GenBank/DDBJ whole genome shotgun (WGS) entry which is preliminary data.</text>
</comment>
<evidence type="ECO:0000256" key="1">
    <source>
        <dbReference type="ARBA" id="ARBA00010790"/>
    </source>
</evidence>
<dbReference type="Gene3D" id="3.50.50.60">
    <property type="entry name" value="FAD/NAD(P)-binding domain"/>
    <property type="match status" value="1"/>
</dbReference>
<dbReference type="PANTHER" id="PTHR11552">
    <property type="entry name" value="GLUCOSE-METHANOL-CHOLINE GMC OXIDOREDUCTASE"/>
    <property type="match status" value="1"/>
</dbReference>
<dbReference type="InterPro" id="IPR012132">
    <property type="entry name" value="GMC_OxRdtase"/>
</dbReference>
<reference evidence="3 4" key="1">
    <citation type="journal article" date="2013" name="Genome Announc.">
        <title>Genome Sequence of Rhizobium lupini HPC(L) Isolated from Saline Desert Soil, Kutch (Gujarat).</title>
        <authorList>
            <person name="Agarwal L."/>
            <person name="Purohit H.J."/>
        </authorList>
    </citation>
    <scope>NUCLEOTIDE SEQUENCE [LARGE SCALE GENOMIC DNA]</scope>
    <source>
        <strain evidence="4">HPC(L)</strain>
    </source>
</reference>
<organism evidence="3 4">
    <name type="scientific">Bradyrhizobium lupini HPC(L)</name>
    <dbReference type="NCBI Taxonomy" id="1229491"/>
    <lineage>
        <taxon>Bacteria</taxon>
        <taxon>Pseudomonadati</taxon>
        <taxon>Pseudomonadota</taxon>
        <taxon>Alphaproteobacteria</taxon>
        <taxon>Hyphomicrobiales</taxon>
        <taxon>Nitrobacteraceae</taxon>
        <taxon>Bradyrhizobium</taxon>
    </lineage>
</organism>
<evidence type="ECO:0000259" key="2">
    <source>
        <dbReference type="Pfam" id="PF05199"/>
    </source>
</evidence>
<accession>A0ABN0HPP6</accession>
<dbReference type="PANTHER" id="PTHR11552:SF147">
    <property type="entry name" value="CHOLINE DEHYDROGENASE, MITOCHONDRIAL"/>
    <property type="match status" value="1"/>
</dbReference>
<name>A0ABN0HPP6_RHILU</name>
<dbReference type="SUPFAM" id="SSF54373">
    <property type="entry name" value="FAD-linked reductases, C-terminal domain"/>
    <property type="match status" value="1"/>
</dbReference>
<dbReference type="InterPro" id="IPR036188">
    <property type="entry name" value="FAD/NAD-bd_sf"/>
</dbReference>
<dbReference type="EMBL" id="AMQQ01000010">
    <property type="protein sequence ID" value="EKJ96637.1"/>
    <property type="molecule type" value="Genomic_DNA"/>
</dbReference>
<evidence type="ECO:0000313" key="3">
    <source>
        <dbReference type="EMBL" id="EKJ96637.1"/>
    </source>
</evidence>
<protein>
    <submittedName>
        <fullName evidence="3">Choline dehydrogenase</fullName>
    </submittedName>
</protein>
<dbReference type="Proteomes" id="UP000017668">
    <property type="component" value="Unassembled WGS sequence"/>
</dbReference>
<dbReference type="InterPro" id="IPR007867">
    <property type="entry name" value="GMC_OxRtase_C"/>
</dbReference>
<keyword evidence="4" id="KW-1185">Reference proteome</keyword>
<gene>
    <name evidence="3" type="ORF">C241_06012</name>
</gene>
<dbReference type="SUPFAM" id="SSF51905">
    <property type="entry name" value="FAD/NAD(P)-binding domain"/>
    <property type="match status" value="1"/>
</dbReference>
<proteinExistence type="inferred from homology"/>
<feature type="domain" description="Glucose-methanol-choline oxidoreductase C-terminal" evidence="2">
    <location>
        <begin position="30"/>
        <end position="144"/>
    </location>
</feature>
<dbReference type="Pfam" id="PF05199">
    <property type="entry name" value="GMC_oxred_C"/>
    <property type="match status" value="1"/>
</dbReference>
<evidence type="ECO:0000313" key="4">
    <source>
        <dbReference type="Proteomes" id="UP000017668"/>
    </source>
</evidence>